<evidence type="ECO:0000256" key="1">
    <source>
        <dbReference type="ARBA" id="ARBA00004370"/>
    </source>
</evidence>
<organism evidence="6 7">
    <name type="scientific">Dyella thiooxydans</name>
    <dbReference type="NCBI Taxonomy" id="445710"/>
    <lineage>
        <taxon>Bacteria</taxon>
        <taxon>Pseudomonadati</taxon>
        <taxon>Pseudomonadota</taxon>
        <taxon>Gammaproteobacteria</taxon>
        <taxon>Lysobacterales</taxon>
        <taxon>Rhodanobacteraceae</taxon>
        <taxon>Dyella</taxon>
    </lineage>
</organism>
<accession>A0A160MYI4</accession>
<dbReference type="Pfam" id="PF01124">
    <property type="entry name" value="MAPEG"/>
    <property type="match status" value="1"/>
</dbReference>
<evidence type="ECO:0000313" key="7">
    <source>
        <dbReference type="Proteomes" id="UP000077255"/>
    </source>
</evidence>
<dbReference type="InterPro" id="IPR001129">
    <property type="entry name" value="Membr-assoc_MAPEG"/>
</dbReference>
<dbReference type="PANTHER" id="PTHR35371">
    <property type="entry name" value="INNER MEMBRANE PROTEIN"/>
    <property type="match status" value="1"/>
</dbReference>
<dbReference type="PANTHER" id="PTHR35371:SF1">
    <property type="entry name" value="BLR7753 PROTEIN"/>
    <property type="match status" value="1"/>
</dbReference>
<dbReference type="Proteomes" id="UP000077255">
    <property type="component" value="Chromosome"/>
</dbReference>
<proteinExistence type="predicted"/>
<keyword evidence="4 5" id="KW-0472">Membrane</keyword>
<keyword evidence="3 5" id="KW-1133">Transmembrane helix</keyword>
<protein>
    <recommendedName>
        <fullName evidence="8">Inner membrane protein</fullName>
    </recommendedName>
</protein>
<dbReference type="PATRIC" id="fig|445710.3.peg.479"/>
<evidence type="ECO:0000256" key="3">
    <source>
        <dbReference type="ARBA" id="ARBA00022989"/>
    </source>
</evidence>
<evidence type="ECO:0000313" key="6">
    <source>
        <dbReference type="EMBL" id="AND67937.1"/>
    </source>
</evidence>
<dbReference type="EMBL" id="CP014841">
    <property type="protein sequence ID" value="AND67937.1"/>
    <property type="molecule type" value="Genomic_DNA"/>
</dbReference>
<dbReference type="SUPFAM" id="SSF161084">
    <property type="entry name" value="MAPEG domain-like"/>
    <property type="match status" value="1"/>
</dbReference>
<reference evidence="6 7" key="1">
    <citation type="submission" date="2016-02" db="EMBL/GenBank/DDBJ databases">
        <title>Complete genome sequencing and analysis of ATSB10, Dyella thiooxydans isolated from rhizosphere soil of sunflower (Helianthus annuus L.).</title>
        <authorList>
            <person name="Lee Y."/>
            <person name="Hwangbo K."/>
            <person name="Chung H."/>
            <person name="Yoo J."/>
            <person name="Kim K.Y."/>
            <person name="Sa T.M."/>
            <person name="Um Y."/>
            <person name="Madhaiyan M."/>
        </authorList>
    </citation>
    <scope>NUCLEOTIDE SEQUENCE [LARGE SCALE GENOMIC DNA]</scope>
    <source>
        <strain evidence="6 7">ATSB10</strain>
    </source>
</reference>
<dbReference type="RefSeq" id="WP_063670247.1">
    <property type="nucleotide sequence ID" value="NZ_CP014841.1"/>
</dbReference>
<feature type="transmembrane region" description="Helical" evidence="5">
    <location>
        <begin position="112"/>
        <end position="128"/>
    </location>
</feature>
<gene>
    <name evidence="6" type="ORF">ATSB10_04830</name>
</gene>
<dbReference type="Gene3D" id="1.20.120.550">
    <property type="entry name" value="Membrane associated eicosanoid/glutathione metabolism-like domain"/>
    <property type="match status" value="1"/>
</dbReference>
<dbReference type="AlphaFoldDB" id="A0A160MYI4"/>
<dbReference type="STRING" id="445710.ATSB10_04830"/>
<dbReference type="OrthoDB" id="513661at2"/>
<comment type="subcellular location">
    <subcellularLocation>
        <location evidence="1">Membrane</location>
    </subcellularLocation>
</comment>
<evidence type="ECO:0000256" key="2">
    <source>
        <dbReference type="ARBA" id="ARBA00022692"/>
    </source>
</evidence>
<feature type="transmembrane region" description="Helical" evidence="5">
    <location>
        <begin position="60"/>
        <end position="78"/>
    </location>
</feature>
<evidence type="ECO:0008006" key="8">
    <source>
        <dbReference type="Google" id="ProtNLM"/>
    </source>
</evidence>
<sequence length="129" mass="13632">MTIELKMLAWAVVLGLIHVAIAATLSTRQRGLRWNAGSRDGEVAALTGAAARATRASANFLETFPFFAAAVLAVLVAQRADAHTALGAQIYLWARVAYLPVYLAGIPYLRTVVWAAALAGLLMVLGGLL</sequence>
<evidence type="ECO:0000256" key="4">
    <source>
        <dbReference type="ARBA" id="ARBA00023136"/>
    </source>
</evidence>
<dbReference type="KEGG" id="dtx:ATSB10_04830"/>
<name>A0A160MYI4_9GAMM</name>
<keyword evidence="7" id="KW-1185">Reference proteome</keyword>
<dbReference type="GO" id="GO:0016020">
    <property type="term" value="C:membrane"/>
    <property type="evidence" value="ECO:0007669"/>
    <property type="project" value="UniProtKB-SubCell"/>
</dbReference>
<evidence type="ECO:0000256" key="5">
    <source>
        <dbReference type="SAM" id="Phobius"/>
    </source>
</evidence>
<dbReference type="InterPro" id="IPR023352">
    <property type="entry name" value="MAPEG-like_dom_sf"/>
</dbReference>
<keyword evidence="2 5" id="KW-0812">Transmembrane</keyword>